<comment type="caution">
    <text evidence="4">The sequence shown here is derived from an EMBL/GenBank/DDBJ whole genome shotgun (WGS) entry which is preliminary data.</text>
</comment>
<evidence type="ECO:0000313" key="5">
    <source>
        <dbReference type="Proteomes" id="UP001448614"/>
    </source>
</evidence>
<dbReference type="PANTHER" id="PTHR42698">
    <property type="entry name" value="GTPASE ERA"/>
    <property type="match status" value="1"/>
</dbReference>
<keyword evidence="5" id="KW-1185">Reference proteome</keyword>
<evidence type="ECO:0000256" key="1">
    <source>
        <dbReference type="SAM" id="MobiDB-lite"/>
    </source>
</evidence>
<dbReference type="RefSeq" id="WP_347783250.1">
    <property type="nucleotide sequence ID" value="NZ_JBBMFV010000004.1"/>
</dbReference>
<feature type="domain" description="G" evidence="3">
    <location>
        <begin position="59"/>
        <end position="174"/>
    </location>
</feature>
<dbReference type="InterPro" id="IPR005662">
    <property type="entry name" value="GTPase_Era-like"/>
</dbReference>
<dbReference type="InterPro" id="IPR027417">
    <property type="entry name" value="P-loop_NTPase"/>
</dbReference>
<keyword evidence="2" id="KW-1133">Transmembrane helix</keyword>
<name>A0ABV0GVJ3_PAENI</name>
<keyword evidence="2" id="KW-0472">Membrane</keyword>
<organism evidence="4 5">
    <name type="scientific">Paenarthrobacter nicotinovorans</name>
    <name type="common">Arthrobacter nicotinovorans</name>
    <dbReference type="NCBI Taxonomy" id="29320"/>
    <lineage>
        <taxon>Bacteria</taxon>
        <taxon>Bacillati</taxon>
        <taxon>Actinomycetota</taxon>
        <taxon>Actinomycetes</taxon>
        <taxon>Micrococcales</taxon>
        <taxon>Micrococcaceae</taxon>
        <taxon>Paenarthrobacter</taxon>
    </lineage>
</organism>
<gene>
    <name evidence="4" type="ORF">V3C41_16540</name>
</gene>
<dbReference type="InterPro" id="IPR006073">
    <property type="entry name" value="GTP-bd"/>
</dbReference>
<dbReference type="Pfam" id="PF01926">
    <property type="entry name" value="MMR_HSR1"/>
    <property type="match status" value="1"/>
</dbReference>
<protein>
    <submittedName>
        <fullName evidence="4">GTPase</fullName>
    </submittedName>
</protein>
<keyword evidence="2" id="KW-0812">Transmembrane</keyword>
<dbReference type="Gene3D" id="3.40.50.300">
    <property type="entry name" value="P-loop containing nucleotide triphosphate hydrolases"/>
    <property type="match status" value="1"/>
</dbReference>
<feature type="region of interest" description="Disordered" evidence="1">
    <location>
        <begin position="338"/>
        <end position="365"/>
    </location>
</feature>
<accession>A0ABV0GVJ3</accession>
<evidence type="ECO:0000259" key="3">
    <source>
        <dbReference type="Pfam" id="PF01926"/>
    </source>
</evidence>
<evidence type="ECO:0000313" key="4">
    <source>
        <dbReference type="EMBL" id="MEO3942682.1"/>
    </source>
</evidence>
<sequence length="542" mass="57518">MSRHGQVREASQLQRRLEALNTARELAEGVLPDENLQSVYEVLERATSRRSLSAGHTVVGFFGATGSGKSSLFNAVSGSDLATATARRPTTSAPLAGIWGVDGSGPLLDWLDVKERHVLPPVEGLADADTGLVLMDLPDFDSTREENREIAQRMVGMVDVLVWVLDPQKYADAAVHNDFLQPMASHGAVTLVVLNQVDKLSAADASAVMESLKGILERDGLGKVRVVGASAVTGTGVPDVRAAIRNVVAQREATTRRLAADVLKAGTELAIASGDGEAHGITAGAKARLASELATAANVPVVVDAVQRSFARESARRTGWPVTRWLLRFRPDPLRRLNLGRKDTRPELSRTSLPPAGAPERARTDAAVRDFADAASAGAPGPWRAAIRAAARDGREQLPDALDQAIAGTDLKATQRPLWWVLFNTLQWLALVLAVGGLGWLGVLAALGYFQMPVPEVPRTEGWPWPTLMVAGGVLLGIVLAIAGRIVGGWAAKARAARAAKRLKAAVAAVAGQRIVEPVDVEITRLKAFNAALKVARSASVR</sequence>
<evidence type="ECO:0000256" key="2">
    <source>
        <dbReference type="SAM" id="Phobius"/>
    </source>
</evidence>
<dbReference type="SUPFAM" id="SSF52540">
    <property type="entry name" value="P-loop containing nucleoside triphosphate hydrolases"/>
    <property type="match status" value="1"/>
</dbReference>
<feature type="compositionally biased region" description="Basic and acidic residues" evidence="1">
    <location>
        <begin position="338"/>
        <end position="348"/>
    </location>
</feature>
<feature type="transmembrane region" description="Helical" evidence="2">
    <location>
        <begin position="470"/>
        <end position="492"/>
    </location>
</feature>
<reference evidence="4 5" key="1">
    <citation type="journal article" date="2024" name="Appl. Microbiol. Biotechnol.">
        <title>Biosynthetic gene clusters with biotechnological applications in novel Antarctic isolates from Actinomycetota.</title>
        <authorList>
            <person name="Bruna P."/>
            <person name="Nunez-Montero K."/>
            <person name="Contreras M.J."/>
            <person name="Leal K."/>
            <person name="Garcia M."/>
            <person name="Abanto M."/>
            <person name="Barrientos L."/>
        </authorList>
    </citation>
    <scope>NUCLEOTIDE SEQUENCE [LARGE SCALE GENOMIC DNA]</scope>
    <source>
        <strain evidence="4 5">Se16.17</strain>
    </source>
</reference>
<feature type="transmembrane region" description="Helical" evidence="2">
    <location>
        <begin position="428"/>
        <end position="450"/>
    </location>
</feature>
<proteinExistence type="predicted"/>
<dbReference type="Proteomes" id="UP001448614">
    <property type="component" value="Unassembled WGS sequence"/>
</dbReference>
<dbReference type="EMBL" id="JBBMFV010000004">
    <property type="protein sequence ID" value="MEO3942682.1"/>
    <property type="molecule type" value="Genomic_DNA"/>
</dbReference>
<dbReference type="PANTHER" id="PTHR42698:SF1">
    <property type="entry name" value="GTPASE ERA, MITOCHONDRIAL"/>
    <property type="match status" value="1"/>
</dbReference>